<accession>A0ABV2IUF0</accession>
<reference evidence="5 6" key="1">
    <citation type="submission" date="2024-06" db="EMBL/GenBank/DDBJ databases">
        <title>Genomic Encyclopedia of Type Strains, Phase IV (KMG-IV): sequencing the most valuable type-strain genomes for metagenomic binning, comparative biology and taxonomic classification.</title>
        <authorList>
            <person name="Goeker M."/>
        </authorList>
    </citation>
    <scope>NUCLEOTIDE SEQUENCE [LARGE SCALE GENOMIC DNA]</scope>
    <source>
        <strain evidence="5 6">DSM 29780</strain>
    </source>
</reference>
<dbReference type="InterPro" id="IPR002053">
    <property type="entry name" value="Glyco_hydro_25"/>
</dbReference>
<feature type="signal peptide" evidence="4">
    <location>
        <begin position="1"/>
        <end position="20"/>
    </location>
</feature>
<dbReference type="Pfam" id="PF01183">
    <property type="entry name" value="Glyco_hydro_25"/>
    <property type="match status" value="1"/>
</dbReference>
<feature type="chain" id="PRO_5045139127" evidence="4">
    <location>
        <begin position="21"/>
        <end position="260"/>
    </location>
</feature>
<name>A0ABV2IUF0_9HYPH</name>
<evidence type="ECO:0000313" key="5">
    <source>
        <dbReference type="EMBL" id="MET3612102.1"/>
    </source>
</evidence>
<comment type="caution">
    <text evidence="5">The sequence shown here is derived from an EMBL/GenBank/DDBJ whole genome shotgun (WGS) entry which is preliminary data.</text>
</comment>
<dbReference type="PANTHER" id="PTHR34135">
    <property type="entry name" value="LYSOZYME"/>
    <property type="match status" value="1"/>
</dbReference>
<keyword evidence="6" id="KW-1185">Reference proteome</keyword>
<proteinExistence type="inferred from homology"/>
<gene>
    <name evidence="5" type="ORF">ABID16_000407</name>
</gene>
<keyword evidence="3" id="KW-0326">Glycosidase</keyword>
<dbReference type="SUPFAM" id="SSF51445">
    <property type="entry name" value="(Trans)glycosidases"/>
    <property type="match status" value="1"/>
</dbReference>
<dbReference type="CDD" id="cd06413">
    <property type="entry name" value="GH25_muramidase_1"/>
    <property type="match status" value="1"/>
</dbReference>
<evidence type="ECO:0000256" key="3">
    <source>
        <dbReference type="ARBA" id="ARBA00023295"/>
    </source>
</evidence>
<dbReference type="PROSITE" id="PS51904">
    <property type="entry name" value="GLYCOSYL_HYDROL_F25_2"/>
    <property type="match status" value="1"/>
</dbReference>
<evidence type="ECO:0000256" key="1">
    <source>
        <dbReference type="ARBA" id="ARBA00010646"/>
    </source>
</evidence>
<dbReference type="SMART" id="SM00641">
    <property type="entry name" value="Glyco_25"/>
    <property type="match status" value="1"/>
</dbReference>
<evidence type="ECO:0000256" key="2">
    <source>
        <dbReference type="ARBA" id="ARBA00022801"/>
    </source>
</evidence>
<dbReference type="EMBL" id="JBEPMB010000001">
    <property type="protein sequence ID" value="MET3612102.1"/>
    <property type="molecule type" value="Genomic_DNA"/>
</dbReference>
<dbReference type="PROSITE" id="PS51257">
    <property type="entry name" value="PROKAR_LIPOPROTEIN"/>
    <property type="match status" value="1"/>
</dbReference>
<sequence>MRRFALALLPLAALIAGCTSTDYDLMKTAAVSSKFKDNDPQDFGARSPHRHPIHGIDVSKYNERIDWETAKKSGVSFAFIKATEGKDRVDPKFDEFWRGAKAANVAYAPYHFYYFCSTPDQQADWFIANVPREAVKLPPVLDAEWNPASPTCKTRPDPATVRTDMKRFLDRLQAHYGKRPIIYTSVDFHRDNFVGYFKDYQFWLRSVASHPDEKYADRKWAFWQYTSTGVVPGVSGQTDINVFAGTQDNWKSWLAYADAR</sequence>
<comment type="similarity">
    <text evidence="1">Belongs to the glycosyl hydrolase 25 family.</text>
</comment>
<keyword evidence="4" id="KW-0732">Signal</keyword>
<evidence type="ECO:0000313" key="6">
    <source>
        <dbReference type="Proteomes" id="UP001549047"/>
    </source>
</evidence>
<protein>
    <submittedName>
        <fullName evidence="5">Lysozyme</fullName>
    </submittedName>
</protein>
<dbReference type="Proteomes" id="UP001549047">
    <property type="component" value="Unassembled WGS sequence"/>
</dbReference>
<dbReference type="InterPro" id="IPR018077">
    <property type="entry name" value="Glyco_hydro_fam25_subgr"/>
</dbReference>
<keyword evidence="2" id="KW-0378">Hydrolase</keyword>
<organism evidence="5 6">
    <name type="scientific">Rhizobium aquaticum</name>
    <dbReference type="NCBI Taxonomy" id="1549636"/>
    <lineage>
        <taxon>Bacteria</taxon>
        <taxon>Pseudomonadati</taxon>
        <taxon>Pseudomonadota</taxon>
        <taxon>Alphaproteobacteria</taxon>
        <taxon>Hyphomicrobiales</taxon>
        <taxon>Rhizobiaceae</taxon>
        <taxon>Rhizobium/Agrobacterium group</taxon>
        <taxon>Rhizobium</taxon>
    </lineage>
</organism>
<dbReference type="Gene3D" id="3.20.20.80">
    <property type="entry name" value="Glycosidases"/>
    <property type="match status" value="1"/>
</dbReference>
<dbReference type="PANTHER" id="PTHR34135:SF2">
    <property type="entry name" value="LYSOZYME"/>
    <property type="match status" value="1"/>
</dbReference>
<dbReference type="RefSeq" id="WP_354554688.1">
    <property type="nucleotide sequence ID" value="NZ_JBEPMB010000001.1"/>
</dbReference>
<dbReference type="InterPro" id="IPR017853">
    <property type="entry name" value="GH"/>
</dbReference>
<evidence type="ECO:0000256" key="4">
    <source>
        <dbReference type="SAM" id="SignalP"/>
    </source>
</evidence>